<evidence type="ECO:0000259" key="13">
    <source>
        <dbReference type="PROSITE" id="PS50046"/>
    </source>
</evidence>
<evidence type="ECO:0000256" key="11">
    <source>
        <dbReference type="ARBA" id="ARBA00023136"/>
    </source>
</evidence>
<proteinExistence type="inferred from homology"/>
<feature type="transmembrane region" description="Helical" evidence="12">
    <location>
        <begin position="276"/>
        <end position="295"/>
    </location>
</feature>
<dbReference type="GO" id="GO:0000155">
    <property type="term" value="F:phosphorelay sensor kinase activity"/>
    <property type="evidence" value="ECO:0007669"/>
    <property type="project" value="InterPro"/>
</dbReference>
<evidence type="ECO:0000256" key="6">
    <source>
        <dbReference type="ARBA" id="ARBA00022553"/>
    </source>
</evidence>
<dbReference type="SUPFAM" id="SSF55874">
    <property type="entry name" value="ATPase domain of HSP90 chaperone/DNA topoisomerase II/histidine kinase"/>
    <property type="match status" value="1"/>
</dbReference>
<feature type="domain" description="Histidine kinase" evidence="14">
    <location>
        <begin position="514"/>
        <end position="730"/>
    </location>
</feature>
<dbReference type="PRINTS" id="PR00344">
    <property type="entry name" value="BCTRLSENSOR"/>
</dbReference>
<dbReference type="InterPro" id="IPR016132">
    <property type="entry name" value="Phyto_chromo_attachment"/>
</dbReference>
<accession>A0A5J4F7N8</accession>
<dbReference type="InterPro" id="IPR036890">
    <property type="entry name" value="HATPase_C_sf"/>
</dbReference>
<evidence type="ECO:0000256" key="12">
    <source>
        <dbReference type="SAM" id="Phobius"/>
    </source>
</evidence>
<dbReference type="SUPFAM" id="SSF47384">
    <property type="entry name" value="Homodimeric domain of signal transducing histidine kinase"/>
    <property type="match status" value="1"/>
</dbReference>
<evidence type="ECO:0000256" key="5">
    <source>
        <dbReference type="ARBA" id="ARBA00022475"/>
    </source>
</evidence>
<keyword evidence="9 12" id="KW-1133">Transmembrane helix</keyword>
<evidence type="ECO:0000256" key="3">
    <source>
        <dbReference type="ARBA" id="ARBA00006402"/>
    </source>
</evidence>
<keyword evidence="6" id="KW-0597">Phosphoprotein</keyword>
<comment type="subcellular location">
    <subcellularLocation>
        <location evidence="2">Cell membrane</location>
        <topology evidence="2">Multi-pass membrane protein</topology>
    </subcellularLocation>
</comment>
<evidence type="ECO:0000313" key="15">
    <source>
        <dbReference type="EMBL" id="GEA26973.1"/>
    </source>
</evidence>
<feature type="transmembrane region" description="Helical" evidence="12">
    <location>
        <begin position="111"/>
        <end position="129"/>
    </location>
</feature>
<dbReference type="InterPro" id="IPR007895">
    <property type="entry name" value="MASE1"/>
</dbReference>
<dbReference type="EMBL" id="BJKP01000011">
    <property type="protein sequence ID" value="GEA26973.1"/>
    <property type="molecule type" value="Genomic_DNA"/>
</dbReference>
<keyword evidence="8" id="KW-0808">Transferase</keyword>
<dbReference type="Pfam" id="PF01590">
    <property type="entry name" value="GAF"/>
    <property type="match status" value="1"/>
</dbReference>
<reference evidence="15 16" key="1">
    <citation type="journal article" date="2019" name="FEMS Microbiol. Lett.">
        <title>A novel salt-tolerant genotype illuminates the sucrose gene evolution in freshwater bloom-forming cyanobacterium Microcystis aeruginosa.</title>
        <authorList>
            <person name="Tanabe Y."/>
            <person name="Yamaguchi H."/>
            <person name="Sano T."/>
            <person name="Kawachi M."/>
        </authorList>
    </citation>
    <scope>NUCLEOTIDE SEQUENCE [LARGE SCALE GENOMIC DNA]</scope>
    <source>
        <strain evidence="15 16">NIES-4325</strain>
    </source>
</reference>
<evidence type="ECO:0000256" key="2">
    <source>
        <dbReference type="ARBA" id="ARBA00004651"/>
    </source>
</evidence>
<dbReference type="InterPro" id="IPR003018">
    <property type="entry name" value="GAF"/>
</dbReference>
<dbReference type="Pfam" id="PF02518">
    <property type="entry name" value="HATPase_c"/>
    <property type="match status" value="1"/>
</dbReference>
<dbReference type="InterPro" id="IPR005467">
    <property type="entry name" value="His_kinase_dom"/>
</dbReference>
<dbReference type="CDD" id="cd00075">
    <property type="entry name" value="HATPase"/>
    <property type="match status" value="1"/>
</dbReference>
<dbReference type="InterPro" id="IPR036097">
    <property type="entry name" value="HisK_dim/P_sf"/>
</dbReference>
<dbReference type="Proteomes" id="UP000376575">
    <property type="component" value="Unassembled WGS sequence"/>
</dbReference>
<sequence>MLRISSDRSKIVLVALVYLGVGWLGYLCLNLGSRPAPIWMSAGIGLTAVFLGGKRLVLGVFIGDLLLTFFLGGSWPIALFSAIGSSISALLGAQFLHYLRFSATLQRIRDILLLVFLAALCASAVNATIDTFARSWLNTWDWRQFGQSWGMIWLGDSTGILMTTPLLLRFFFNRHSLREPRQPQRLGEALLCLSLLTVVTSVVFGGQQNFLNPDWSMVQYLEYLPFPFVVWAAMRFQTWGAVIANFLVSILALMGLVGGISPFILQAPDHTRGVLILQIFLVIVMSTSLFLSAAITERQQIDRALNETLEREHLLTQVALKVHQSLDIDQVLNTIVEEIRNFLDADQVYIGHCQEGGWSKVIAESRRPEIPSLMGWFPEPELLEELGQLFSLDKLIIADNTAKVQTLPTLKGYYEYLQVKSSLVLPLRVNHQHLGALVVHQYSYPRHWQKSEVKLLEQLATQVCIAIGQAQLYQRVQSLNNNLEQEVAARTLELREKVWEIQRLYEMKTVFLQAVSHDLRTSIMGLVMLLKNLQCRQTEKVTISRAMLDQVVRSCDRQLTLINALSENHFAEERPLILHRQPLSLKKQVEIWLKDWQKDFDLYQATFINLLPDDLPAIDADPGQLRSVFEQLLNNALKHNPSPIQLALDARIDQDMLYCTLSDNGIGMDEEQCQHLFHLYVRNLHNQHLTGIGLGSYQCRQIIEAHSGRIGVKSTPQVGSQFWFTLPLAHQNYPSQEERSSILCQG</sequence>
<dbReference type="SMART" id="SM00387">
    <property type="entry name" value="HATPase_c"/>
    <property type="match status" value="1"/>
</dbReference>
<dbReference type="Gene3D" id="3.30.450.40">
    <property type="match status" value="1"/>
</dbReference>
<dbReference type="EC" id="2.7.13.3" evidence="4"/>
<comment type="similarity">
    <text evidence="3">In the N-terminal section; belongs to the phytochrome family.</text>
</comment>
<protein>
    <recommendedName>
        <fullName evidence="4">histidine kinase</fullName>
        <ecNumber evidence="4">2.7.13.3</ecNumber>
    </recommendedName>
</protein>
<dbReference type="GO" id="GO:0005886">
    <property type="term" value="C:plasma membrane"/>
    <property type="evidence" value="ECO:0007669"/>
    <property type="project" value="UniProtKB-SubCell"/>
</dbReference>
<dbReference type="Gene3D" id="1.10.287.130">
    <property type="match status" value="1"/>
</dbReference>
<evidence type="ECO:0000256" key="1">
    <source>
        <dbReference type="ARBA" id="ARBA00000085"/>
    </source>
</evidence>
<evidence type="ECO:0000256" key="9">
    <source>
        <dbReference type="ARBA" id="ARBA00022989"/>
    </source>
</evidence>
<evidence type="ECO:0000256" key="7">
    <source>
        <dbReference type="ARBA" id="ARBA00022692"/>
    </source>
</evidence>
<comment type="caution">
    <text evidence="15">The sequence shown here is derived from an EMBL/GenBank/DDBJ whole genome shotgun (WGS) entry which is preliminary data.</text>
</comment>
<feature type="domain" description="Phytochrome chromophore attachment site" evidence="13">
    <location>
        <begin position="327"/>
        <end position="462"/>
    </location>
</feature>
<gene>
    <name evidence="15" type="primary">cph2_1</name>
    <name evidence="15" type="ORF">MiAbW_01533</name>
</gene>
<dbReference type="InterPro" id="IPR004358">
    <property type="entry name" value="Sig_transdc_His_kin-like_C"/>
</dbReference>
<organism evidence="15 16">
    <name type="scientific">Microcystis aeruginosa NIES-4325</name>
    <dbReference type="NCBI Taxonomy" id="2569534"/>
    <lineage>
        <taxon>Bacteria</taxon>
        <taxon>Bacillati</taxon>
        <taxon>Cyanobacteriota</taxon>
        <taxon>Cyanophyceae</taxon>
        <taxon>Oscillatoriophycideae</taxon>
        <taxon>Chroococcales</taxon>
        <taxon>Microcystaceae</taxon>
        <taxon>Microcystis</taxon>
    </lineage>
</organism>
<evidence type="ECO:0000256" key="10">
    <source>
        <dbReference type="ARBA" id="ARBA00023012"/>
    </source>
</evidence>
<evidence type="ECO:0000256" key="8">
    <source>
        <dbReference type="ARBA" id="ARBA00022777"/>
    </source>
</evidence>
<feature type="transmembrane region" description="Helical" evidence="12">
    <location>
        <begin position="189"/>
        <end position="211"/>
    </location>
</feature>
<dbReference type="SMART" id="SM00065">
    <property type="entry name" value="GAF"/>
    <property type="match status" value="1"/>
</dbReference>
<keyword evidence="11 12" id="KW-0472">Membrane</keyword>
<dbReference type="InterPro" id="IPR029016">
    <property type="entry name" value="GAF-like_dom_sf"/>
</dbReference>
<dbReference type="InterPro" id="IPR052023">
    <property type="entry name" value="Histidine_kinase_KdpD"/>
</dbReference>
<keyword evidence="10" id="KW-0902">Two-component regulatory system</keyword>
<evidence type="ECO:0000259" key="14">
    <source>
        <dbReference type="PROSITE" id="PS50109"/>
    </source>
</evidence>
<feature type="transmembrane region" description="Helical" evidence="12">
    <location>
        <begin position="12"/>
        <end position="32"/>
    </location>
</feature>
<dbReference type="SUPFAM" id="SSF55781">
    <property type="entry name" value="GAF domain-like"/>
    <property type="match status" value="1"/>
</dbReference>
<dbReference type="InterPro" id="IPR003661">
    <property type="entry name" value="HisK_dim/P_dom"/>
</dbReference>
<name>A0A5J4F7N8_MICAE</name>
<feature type="transmembrane region" description="Helical" evidence="12">
    <location>
        <begin position="149"/>
        <end position="168"/>
    </location>
</feature>
<keyword evidence="8" id="KW-0418">Kinase</keyword>
<dbReference type="CDD" id="cd00082">
    <property type="entry name" value="HisKA"/>
    <property type="match status" value="1"/>
</dbReference>
<dbReference type="PANTHER" id="PTHR45569">
    <property type="entry name" value="SENSOR PROTEIN KDPD"/>
    <property type="match status" value="1"/>
</dbReference>
<dbReference type="RefSeq" id="WP_151695668.1">
    <property type="nucleotide sequence ID" value="NZ_BJKP01000011.1"/>
</dbReference>
<keyword evidence="7 12" id="KW-0812">Transmembrane</keyword>
<dbReference type="AlphaFoldDB" id="A0A5J4F7N8"/>
<feature type="transmembrane region" description="Helical" evidence="12">
    <location>
        <begin position="44"/>
        <end position="71"/>
    </location>
</feature>
<feature type="transmembrane region" description="Helical" evidence="12">
    <location>
        <begin position="77"/>
        <end position="99"/>
    </location>
</feature>
<dbReference type="Gene3D" id="3.30.565.10">
    <property type="entry name" value="Histidine kinase-like ATPase, C-terminal domain"/>
    <property type="match status" value="1"/>
</dbReference>
<dbReference type="Pfam" id="PF05231">
    <property type="entry name" value="MASE1"/>
    <property type="match status" value="1"/>
</dbReference>
<dbReference type="PROSITE" id="PS50046">
    <property type="entry name" value="PHYTOCHROME_2"/>
    <property type="match status" value="1"/>
</dbReference>
<dbReference type="PROSITE" id="PS50109">
    <property type="entry name" value="HIS_KIN"/>
    <property type="match status" value="1"/>
</dbReference>
<comment type="catalytic activity">
    <reaction evidence="1">
        <text>ATP + protein L-histidine = ADP + protein N-phospho-L-histidine.</text>
        <dbReference type="EC" id="2.7.13.3"/>
    </reaction>
</comment>
<keyword evidence="5" id="KW-1003">Cell membrane</keyword>
<dbReference type="PANTHER" id="PTHR45569:SF1">
    <property type="entry name" value="SENSOR PROTEIN KDPD"/>
    <property type="match status" value="1"/>
</dbReference>
<dbReference type="InterPro" id="IPR003594">
    <property type="entry name" value="HATPase_dom"/>
</dbReference>
<feature type="transmembrane region" description="Helical" evidence="12">
    <location>
        <begin position="241"/>
        <end position="264"/>
    </location>
</feature>
<evidence type="ECO:0000313" key="16">
    <source>
        <dbReference type="Proteomes" id="UP000376575"/>
    </source>
</evidence>
<evidence type="ECO:0000256" key="4">
    <source>
        <dbReference type="ARBA" id="ARBA00012438"/>
    </source>
</evidence>